<evidence type="ECO:0000313" key="1">
    <source>
        <dbReference type="EMBL" id="CAA0096955.1"/>
    </source>
</evidence>
<sequence>MSTLKCMVADRLNPIANRLRFAVGRDALGRWVAIELHGRGGGFFRSREAALHYATSECGGRRRAVRLARRPLSLAL</sequence>
<proteinExistence type="predicted"/>
<protein>
    <submittedName>
        <fullName evidence="1">Uncharacterized protein</fullName>
    </submittedName>
</protein>
<dbReference type="Proteomes" id="UP000433050">
    <property type="component" value="Unassembled WGS sequence"/>
</dbReference>
<dbReference type="RefSeq" id="WP_244616726.1">
    <property type="nucleotide sequence ID" value="NZ_CACSAS010000001.1"/>
</dbReference>
<evidence type="ECO:0000313" key="2">
    <source>
        <dbReference type="Proteomes" id="UP000433050"/>
    </source>
</evidence>
<keyword evidence="2" id="KW-1185">Reference proteome</keyword>
<organism evidence="1 2">
    <name type="scientific">Starkeya nomas</name>
    <dbReference type="NCBI Taxonomy" id="2666134"/>
    <lineage>
        <taxon>Bacteria</taxon>
        <taxon>Pseudomonadati</taxon>
        <taxon>Pseudomonadota</taxon>
        <taxon>Alphaproteobacteria</taxon>
        <taxon>Hyphomicrobiales</taxon>
        <taxon>Xanthobacteraceae</taxon>
        <taxon>Starkeya</taxon>
    </lineage>
</organism>
<gene>
    <name evidence="1" type="ORF">STARVERO_02077</name>
</gene>
<accession>A0A5S9P1H9</accession>
<name>A0A5S9P1H9_9HYPH</name>
<dbReference type="EMBL" id="CACSAS010000001">
    <property type="protein sequence ID" value="CAA0096955.1"/>
    <property type="molecule type" value="Genomic_DNA"/>
</dbReference>
<reference evidence="1 2" key="1">
    <citation type="submission" date="2019-12" db="EMBL/GenBank/DDBJ databases">
        <authorList>
            <person name="Reyes-Prieto M."/>
        </authorList>
    </citation>
    <scope>NUCLEOTIDE SEQUENCE [LARGE SCALE GENOMIC DNA]</scope>
    <source>
        <strain evidence="1">HF14-78462</strain>
    </source>
</reference>
<dbReference type="AlphaFoldDB" id="A0A5S9P1H9"/>